<dbReference type="EMBL" id="UGPN01000002">
    <property type="protein sequence ID" value="STY63899.1"/>
    <property type="molecule type" value="Genomic_DNA"/>
</dbReference>
<dbReference type="Gene3D" id="1.10.460.10">
    <property type="entry name" value="Topoisomerase I, domain 2"/>
    <property type="match status" value="1"/>
</dbReference>
<dbReference type="Pfam" id="PF01131">
    <property type="entry name" value="Topoisom_bac"/>
    <property type="match status" value="1"/>
</dbReference>
<evidence type="ECO:0000256" key="2">
    <source>
        <dbReference type="ARBA" id="ARBA00030003"/>
    </source>
</evidence>
<evidence type="ECO:0000256" key="1">
    <source>
        <dbReference type="ARBA" id="ARBA00023235"/>
    </source>
</evidence>
<dbReference type="PROSITE" id="PS52039">
    <property type="entry name" value="TOPO_IA_2"/>
    <property type="match status" value="1"/>
</dbReference>
<evidence type="ECO:0000313" key="8">
    <source>
        <dbReference type="Proteomes" id="UP000254802"/>
    </source>
</evidence>
<evidence type="ECO:0000259" key="6">
    <source>
        <dbReference type="PROSITE" id="PS52039"/>
    </source>
</evidence>
<evidence type="ECO:0000256" key="4">
    <source>
        <dbReference type="ARBA" id="ARBA00032235"/>
    </source>
</evidence>
<reference evidence="7 8" key="1">
    <citation type="submission" date="2018-06" db="EMBL/GenBank/DDBJ databases">
        <authorList>
            <consortium name="Pathogen Informatics"/>
            <person name="Doyle S."/>
        </authorList>
    </citation>
    <scope>NUCLEOTIDE SEQUENCE [LARGE SCALE GENOMIC DNA]</scope>
    <source>
        <strain evidence="7 8">NCTC10638</strain>
    </source>
</reference>
<proteinExistence type="predicted"/>
<dbReference type="SMART" id="SM00436">
    <property type="entry name" value="TOP1Bc"/>
    <property type="match status" value="1"/>
</dbReference>
<dbReference type="PANTHER" id="PTHR42785">
    <property type="entry name" value="DNA TOPOISOMERASE, TYPE IA, CORE"/>
    <property type="match status" value="1"/>
</dbReference>
<dbReference type="InterPro" id="IPR013824">
    <property type="entry name" value="Topo_IA_cen_sub1"/>
</dbReference>
<dbReference type="InterPro" id="IPR023405">
    <property type="entry name" value="Topo_IA_core_domain"/>
</dbReference>
<protein>
    <recommendedName>
        <fullName evidence="5">Omega-protein</fullName>
    </recommendedName>
    <alternativeName>
        <fullName evidence="4">Relaxing enzyme</fullName>
    </alternativeName>
    <alternativeName>
        <fullName evidence="2">Swivelase</fullName>
    </alternativeName>
    <alternativeName>
        <fullName evidence="3">Untwisting enzyme</fullName>
    </alternativeName>
</protein>
<evidence type="ECO:0000256" key="3">
    <source>
        <dbReference type="ARBA" id="ARBA00031985"/>
    </source>
</evidence>
<dbReference type="GO" id="GO:0006265">
    <property type="term" value="P:DNA topological change"/>
    <property type="evidence" value="ECO:0007669"/>
    <property type="project" value="InterPro"/>
</dbReference>
<dbReference type="GO" id="GO:0003677">
    <property type="term" value="F:DNA binding"/>
    <property type="evidence" value="ECO:0007669"/>
    <property type="project" value="InterPro"/>
</dbReference>
<evidence type="ECO:0000256" key="5">
    <source>
        <dbReference type="ARBA" id="ARBA00032877"/>
    </source>
</evidence>
<organism evidence="7 8">
    <name type="scientific">Mannheimia haemolytica</name>
    <name type="common">Pasteurella haemolytica</name>
    <dbReference type="NCBI Taxonomy" id="75985"/>
    <lineage>
        <taxon>Bacteria</taxon>
        <taxon>Pseudomonadati</taxon>
        <taxon>Pseudomonadota</taxon>
        <taxon>Gammaproteobacteria</taxon>
        <taxon>Pasteurellales</taxon>
        <taxon>Pasteurellaceae</taxon>
        <taxon>Mannheimia</taxon>
    </lineage>
</organism>
<dbReference type="InterPro" id="IPR000380">
    <property type="entry name" value="Topo_IA"/>
</dbReference>
<dbReference type="SUPFAM" id="SSF56712">
    <property type="entry name" value="Prokaryotic type I DNA topoisomerase"/>
    <property type="match status" value="1"/>
</dbReference>
<dbReference type="PANTHER" id="PTHR42785:SF1">
    <property type="entry name" value="DNA TOPOISOMERASE"/>
    <property type="match status" value="1"/>
</dbReference>
<dbReference type="Gene3D" id="2.70.20.10">
    <property type="entry name" value="Topoisomerase I, domain 3"/>
    <property type="match status" value="1"/>
</dbReference>
<accession>A0A378N8N2</accession>
<feature type="domain" description="Topo IA-type catalytic" evidence="6">
    <location>
        <begin position="1"/>
        <end position="59"/>
    </location>
</feature>
<gene>
    <name evidence="7" type="primary">topA_5</name>
    <name evidence="7" type="ORF">NCTC10638_03071</name>
</gene>
<dbReference type="InterPro" id="IPR013825">
    <property type="entry name" value="Topo_IA_cen_sub2"/>
</dbReference>
<dbReference type="Proteomes" id="UP000254802">
    <property type="component" value="Unassembled WGS sequence"/>
</dbReference>
<evidence type="ECO:0000313" key="7">
    <source>
        <dbReference type="EMBL" id="STY63899.1"/>
    </source>
</evidence>
<dbReference type="InterPro" id="IPR013497">
    <property type="entry name" value="Topo_IA_cen"/>
</dbReference>
<sequence length="59" mass="6883">MVSPLLWKKVARGLSAGRVQSVAVKLLVEREREIKAFQSEEFWTILAIRKLIVKNYRLN</sequence>
<keyword evidence="1 7" id="KW-0413">Isomerase</keyword>
<name>A0A378N8N2_MANHA</name>
<dbReference type="GO" id="GO:0003917">
    <property type="term" value="F:DNA topoisomerase type I (single strand cut, ATP-independent) activity"/>
    <property type="evidence" value="ECO:0007669"/>
    <property type="project" value="InterPro"/>
</dbReference>
<dbReference type="InterPro" id="IPR003601">
    <property type="entry name" value="Topo_IA_2"/>
</dbReference>
<dbReference type="AlphaFoldDB" id="A0A378N8N2"/>